<evidence type="ECO:0000313" key="1">
    <source>
        <dbReference type="EMBL" id="EHR36575.1"/>
    </source>
</evidence>
<evidence type="ECO:0000313" key="2">
    <source>
        <dbReference type="Proteomes" id="UP000006190"/>
    </source>
</evidence>
<gene>
    <name evidence="1" type="ORF">HMPREF9708_01247</name>
</gene>
<organism evidence="1 2">
    <name type="scientific">Facklamia languida CCUG 37842</name>
    <dbReference type="NCBI Taxonomy" id="883113"/>
    <lineage>
        <taxon>Bacteria</taxon>
        <taxon>Bacillati</taxon>
        <taxon>Bacillota</taxon>
        <taxon>Bacilli</taxon>
        <taxon>Lactobacillales</taxon>
        <taxon>Aerococcaceae</taxon>
        <taxon>Facklamia</taxon>
    </lineage>
</organism>
<proteinExistence type="predicted"/>
<protein>
    <submittedName>
        <fullName evidence="1">Uncharacterized protein</fullName>
    </submittedName>
</protein>
<accession>H3NK58</accession>
<keyword evidence="2" id="KW-1185">Reference proteome</keyword>
<comment type="caution">
    <text evidence="1">The sequence shown here is derived from an EMBL/GenBank/DDBJ whole genome shotgun (WGS) entry which is preliminary data.</text>
</comment>
<dbReference type="STRING" id="883113.HMPREF9708_01247"/>
<dbReference type="Proteomes" id="UP000006190">
    <property type="component" value="Unassembled WGS sequence"/>
</dbReference>
<name>H3NK58_9LACT</name>
<dbReference type="PATRIC" id="fig|883113.3.peg.1242"/>
<sequence length="35" mass="4112">MPKNLNRLKIALSIALFVVQGIELYYSIRHEPDRI</sequence>
<dbReference type="HOGENOM" id="CLU_3365048_0_0_9"/>
<reference evidence="1 2" key="1">
    <citation type="submission" date="2012-01" db="EMBL/GenBank/DDBJ databases">
        <title>The Genome Sequence of Facklamia languida CCUG 37842.</title>
        <authorList>
            <consortium name="The Broad Institute Genome Sequencing Platform"/>
            <person name="Earl A."/>
            <person name="Ward D."/>
            <person name="Feldgarden M."/>
            <person name="Gevers D."/>
            <person name="Huys G."/>
            <person name="Young S.K."/>
            <person name="Zeng Q."/>
            <person name="Gargeya S."/>
            <person name="Fitzgerald M."/>
            <person name="Haas B."/>
            <person name="Abouelleil A."/>
            <person name="Alvarado L."/>
            <person name="Arachchi H.M."/>
            <person name="Berlin A."/>
            <person name="Chapman S.B."/>
            <person name="Gearin G."/>
            <person name="Goldberg J."/>
            <person name="Griggs A."/>
            <person name="Gujja S."/>
            <person name="Hansen M."/>
            <person name="Heiman D."/>
            <person name="Howarth C."/>
            <person name="Larimer J."/>
            <person name="Lui A."/>
            <person name="MacDonald P.J.P."/>
            <person name="McCowen C."/>
            <person name="Montmayeur A."/>
            <person name="Murphy C."/>
            <person name="Neiman D."/>
            <person name="Pearson M."/>
            <person name="Priest M."/>
            <person name="Roberts A."/>
            <person name="Saif S."/>
            <person name="Shea T."/>
            <person name="Sisk P."/>
            <person name="Stolte C."/>
            <person name="Sykes S."/>
            <person name="Wortman J."/>
            <person name="Nusbaum C."/>
            <person name="Birren B."/>
        </authorList>
    </citation>
    <scope>NUCLEOTIDE SEQUENCE [LARGE SCALE GENOMIC DNA]</scope>
    <source>
        <strain evidence="1 2">CCUG 37842</strain>
    </source>
</reference>
<dbReference type="EMBL" id="AGEG01000014">
    <property type="protein sequence ID" value="EHR36575.1"/>
    <property type="molecule type" value="Genomic_DNA"/>
</dbReference>
<dbReference type="AlphaFoldDB" id="H3NK58"/>